<reference evidence="1 2" key="1">
    <citation type="submission" date="2024-09" db="EMBL/GenBank/DDBJ databases">
        <authorList>
            <person name="Sun Q."/>
            <person name="Mori K."/>
        </authorList>
    </citation>
    <scope>NUCLEOTIDE SEQUENCE [LARGE SCALE GENOMIC DNA]</scope>
    <source>
        <strain evidence="1 2">CGMCC 1.12926</strain>
    </source>
</reference>
<dbReference type="RefSeq" id="WP_379685668.1">
    <property type="nucleotide sequence ID" value="NZ_JBHLYW010000007.1"/>
</dbReference>
<protein>
    <recommendedName>
        <fullName evidence="3">SEC-C domain-containing protein</fullName>
    </recommendedName>
</protein>
<organism evidence="1 2">
    <name type="scientific">Flavobacterium procerum</name>
    <dbReference type="NCBI Taxonomy" id="1455569"/>
    <lineage>
        <taxon>Bacteria</taxon>
        <taxon>Pseudomonadati</taxon>
        <taxon>Bacteroidota</taxon>
        <taxon>Flavobacteriia</taxon>
        <taxon>Flavobacteriales</taxon>
        <taxon>Flavobacteriaceae</taxon>
        <taxon>Flavobacterium</taxon>
    </lineage>
</organism>
<comment type="caution">
    <text evidence="1">The sequence shown here is derived from an EMBL/GenBank/DDBJ whole genome shotgun (WGS) entry which is preliminary data.</text>
</comment>
<keyword evidence="2" id="KW-1185">Reference proteome</keyword>
<dbReference type="Proteomes" id="UP001589734">
    <property type="component" value="Unassembled WGS sequence"/>
</dbReference>
<sequence length="213" mass="24837">MLQDLKIQKLISKLQISSKPQLLPVKVESFSMFLNCYGNVEQKIKKDGGRIRYGWQIHLKELLCEAEHHAVWENEKGQLICITPNQDNKEQILFFLDDEKVWEGKNIGNVRVNATNNELVDEFIKVCDALDVLYNFSNRVNDFELKIKPDIAKIIADFEYTKNVYYTRIVYGDTINSPCFCKSGKTYSNCHKIALPSLIEQYMIDVKRIYENN</sequence>
<name>A0ABV6BMG3_9FLAO</name>
<proteinExistence type="predicted"/>
<accession>A0ABV6BMG3</accession>
<gene>
    <name evidence="1" type="ORF">ACFFLS_06200</name>
</gene>
<evidence type="ECO:0000313" key="2">
    <source>
        <dbReference type="Proteomes" id="UP001589734"/>
    </source>
</evidence>
<evidence type="ECO:0000313" key="1">
    <source>
        <dbReference type="EMBL" id="MFC0076621.1"/>
    </source>
</evidence>
<dbReference type="EMBL" id="JBHLYW010000007">
    <property type="protein sequence ID" value="MFC0076621.1"/>
    <property type="molecule type" value="Genomic_DNA"/>
</dbReference>
<evidence type="ECO:0008006" key="3">
    <source>
        <dbReference type="Google" id="ProtNLM"/>
    </source>
</evidence>